<dbReference type="PANTHER" id="PTHR31465">
    <property type="entry name" value="PROTEIN RTA1-RELATED"/>
    <property type="match status" value="1"/>
</dbReference>
<comment type="caution">
    <text evidence="6">The sequence shown here is derived from an EMBL/GenBank/DDBJ whole genome shotgun (WGS) entry which is preliminary data.</text>
</comment>
<gene>
    <name evidence="6" type="ORF">BJ875DRAFT_127807</name>
</gene>
<comment type="subcellular location">
    <subcellularLocation>
        <location evidence="1">Membrane</location>
        <topology evidence="1">Multi-pass membrane protein</topology>
    </subcellularLocation>
</comment>
<feature type="transmembrane region" description="Helical" evidence="5">
    <location>
        <begin position="56"/>
        <end position="79"/>
    </location>
</feature>
<keyword evidence="4 5" id="KW-0472">Membrane</keyword>
<feature type="transmembrane region" description="Helical" evidence="5">
    <location>
        <begin position="168"/>
        <end position="192"/>
    </location>
</feature>
<evidence type="ECO:0000313" key="6">
    <source>
        <dbReference type="EMBL" id="KAG9231196.1"/>
    </source>
</evidence>
<dbReference type="GO" id="GO:0005886">
    <property type="term" value="C:plasma membrane"/>
    <property type="evidence" value="ECO:0007669"/>
    <property type="project" value="TreeGrafter"/>
</dbReference>
<dbReference type="OrthoDB" id="4521223at2759"/>
<evidence type="ECO:0000256" key="5">
    <source>
        <dbReference type="SAM" id="Phobius"/>
    </source>
</evidence>
<evidence type="ECO:0000256" key="4">
    <source>
        <dbReference type="ARBA" id="ARBA00023136"/>
    </source>
</evidence>
<evidence type="ECO:0000256" key="3">
    <source>
        <dbReference type="ARBA" id="ARBA00022989"/>
    </source>
</evidence>
<feature type="transmembrane region" description="Helical" evidence="5">
    <location>
        <begin position="29"/>
        <end position="49"/>
    </location>
</feature>
<evidence type="ECO:0000313" key="7">
    <source>
        <dbReference type="Proteomes" id="UP000824998"/>
    </source>
</evidence>
<dbReference type="GO" id="GO:0000324">
    <property type="term" value="C:fungal-type vacuole"/>
    <property type="evidence" value="ECO:0007669"/>
    <property type="project" value="TreeGrafter"/>
</dbReference>
<feature type="transmembrane region" description="Helical" evidence="5">
    <location>
        <begin position="91"/>
        <end position="115"/>
    </location>
</feature>
<keyword evidence="7" id="KW-1185">Reference proteome</keyword>
<keyword evidence="2 5" id="KW-0812">Transmembrane</keyword>
<evidence type="ECO:0000256" key="2">
    <source>
        <dbReference type="ARBA" id="ARBA00022692"/>
    </source>
</evidence>
<protein>
    <submittedName>
        <fullName evidence="6">RTA1 like protein-domain-containing protein</fullName>
    </submittedName>
</protein>
<sequence>MAPRVAIGCTSITPTCLVEYTIYGYYPNLGLNAFFAGIFGLLALAQIGLGAFYRTYFFASVMAFGCIAEVVGYGGRIIMNDNPYSKLGFNMQISCLIFAPSFIAAGIYIIFKHVVQTFGPAKSRIPASYYLSIFVVCDLIALLLQATGGGLAGSAGEDQKQRDNGTDVMMAGIVFQVITMTIFISLVTDYTIRTTRSWDQVPISAEPLRSKTLFRLFVIGITLAFVTVYARCVYRIAEMAGGWANPIMRNQTEFVVMEGVMIVVAGIAMTVLHPGYCFPQLGGKMPAYGEALGNELFMEDTNNTKGSSKSSRRNTGV</sequence>
<organism evidence="6 7">
    <name type="scientific">Amylocarpus encephaloides</name>
    <dbReference type="NCBI Taxonomy" id="45428"/>
    <lineage>
        <taxon>Eukaryota</taxon>
        <taxon>Fungi</taxon>
        <taxon>Dikarya</taxon>
        <taxon>Ascomycota</taxon>
        <taxon>Pezizomycotina</taxon>
        <taxon>Leotiomycetes</taxon>
        <taxon>Helotiales</taxon>
        <taxon>Helotiales incertae sedis</taxon>
        <taxon>Amylocarpus</taxon>
    </lineage>
</organism>
<name>A0A9P8C3Q0_9HELO</name>
<proteinExistence type="predicted"/>
<dbReference type="EMBL" id="MU251618">
    <property type="protein sequence ID" value="KAG9231196.1"/>
    <property type="molecule type" value="Genomic_DNA"/>
</dbReference>
<feature type="transmembrane region" description="Helical" evidence="5">
    <location>
        <begin position="254"/>
        <end position="276"/>
    </location>
</feature>
<feature type="transmembrane region" description="Helical" evidence="5">
    <location>
        <begin position="213"/>
        <end position="234"/>
    </location>
</feature>
<feature type="transmembrane region" description="Helical" evidence="5">
    <location>
        <begin position="127"/>
        <end position="148"/>
    </location>
</feature>
<dbReference type="InterPro" id="IPR007568">
    <property type="entry name" value="RTA1"/>
</dbReference>
<reference evidence="6" key="1">
    <citation type="journal article" date="2021" name="IMA Fungus">
        <title>Genomic characterization of three marine fungi, including Emericellopsis atlantica sp. nov. with signatures of a generalist lifestyle and marine biomass degradation.</title>
        <authorList>
            <person name="Hagestad O.C."/>
            <person name="Hou L."/>
            <person name="Andersen J.H."/>
            <person name="Hansen E.H."/>
            <person name="Altermark B."/>
            <person name="Li C."/>
            <person name="Kuhnert E."/>
            <person name="Cox R.J."/>
            <person name="Crous P.W."/>
            <person name="Spatafora J.W."/>
            <person name="Lail K."/>
            <person name="Amirebrahimi M."/>
            <person name="Lipzen A."/>
            <person name="Pangilinan J."/>
            <person name="Andreopoulos W."/>
            <person name="Hayes R.D."/>
            <person name="Ng V."/>
            <person name="Grigoriev I.V."/>
            <person name="Jackson S.A."/>
            <person name="Sutton T.D.S."/>
            <person name="Dobson A.D.W."/>
            <person name="Rama T."/>
        </authorList>
    </citation>
    <scope>NUCLEOTIDE SEQUENCE</scope>
    <source>
        <strain evidence="6">TRa018bII</strain>
    </source>
</reference>
<dbReference type="AlphaFoldDB" id="A0A9P8C3Q0"/>
<keyword evidence="3 5" id="KW-1133">Transmembrane helix</keyword>
<dbReference type="Pfam" id="PF04479">
    <property type="entry name" value="RTA1"/>
    <property type="match status" value="1"/>
</dbReference>
<evidence type="ECO:0000256" key="1">
    <source>
        <dbReference type="ARBA" id="ARBA00004141"/>
    </source>
</evidence>
<dbReference type="Proteomes" id="UP000824998">
    <property type="component" value="Unassembled WGS sequence"/>
</dbReference>
<dbReference type="PANTHER" id="PTHR31465:SF8">
    <property type="entry name" value="DOMAIN PROTEIN, PUTATIVE (AFU_ORTHOLOGUE AFUA_6G14140)-RELATED"/>
    <property type="match status" value="1"/>
</dbReference>
<accession>A0A9P8C3Q0</accession>